<dbReference type="Proteomes" id="UP000235388">
    <property type="component" value="Unassembled WGS sequence"/>
</dbReference>
<name>A0A2N5W419_9BASI</name>
<protein>
    <recommendedName>
        <fullName evidence="8">HAT C-terminal dimerisation domain-containing protein</fullName>
    </recommendedName>
</protein>
<reference evidence="6 7" key="1">
    <citation type="submission" date="2017-11" db="EMBL/GenBank/DDBJ databases">
        <title>De novo assembly and phasing of dikaryotic genomes from two isolates of Puccinia coronata f. sp. avenae, the causal agent of oat crown rust.</title>
        <authorList>
            <person name="Miller M.E."/>
            <person name="Zhang Y."/>
            <person name="Omidvar V."/>
            <person name="Sperschneider J."/>
            <person name="Schwessinger B."/>
            <person name="Raley C."/>
            <person name="Palmer J.M."/>
            <person name="Garnica D."/>
            <person name="Upadhyaya N."/>
            <person name="Rathjen J."/>
            <person name="Taylor J.M."/>
            <person name="Park R.F."/>
            <person name="Dodds P.N."/>
            <person name="Hirsch C.D."/>
            <person name="Kianian S.F."/>
            <person name="Figueroa M."/>
        </authorList>
    </citation>
    <scope>NUCLEOTIDE SEQUENCE [LARGE SCALE GENOMIC DNA]</scope>
    <source>
        <strain evidence="6">12NC29</strain>
    </source>
</reference>
<dbReference type="OrthoDB" id="3268424at2759"/>
<keyword evidence="7" id="KW-1185">Reference proteome</keyword>
<evidence type="ECO:0000256" key="3">
    <source>
        <dbReference type="ARBA" id="ARBA00022771"/>
    </source>
</evidence>
<evidence type="ECO:0000256" key="5">
    <source>
        <dbReference type="ARBA" id="ARBA00023242"/>
    </source>
</evidence>
<dbReference type="InterPro" id="IPR012337">
    <property type="entry name" value="RNaseH-like_sf"/>
</dbReference>
<comment type="subcellular location">
    <subcellularLocation>
        <location evidence="1">Nucleus</location>
    </subcellularLocation>
</comment>
<gene>
    <name evidence="6" type="ORF">PCANC_02847</name>
</gene>
<dbReference type="SUPFAM" id="SSF53098">
    <property type="entry name" value="Ribonuclease H-like"/>
    <property type="match status" value="1"/>
</dbReference>
<evidence type="ECO:0000313" key="6">
    <source>
        <dbReference type="EMBL" id="PLW57003.1"/>
    </source>
</evidence>
<keyword evidence="5" id="KW-0539">Nucleus</keyword>
<dbReference type="PANTHER" id="PTHR46481:SF10">
    <property type="entry name" value="ZINC FINGER BED DOMAIN-CONTAINING PROTEIN 39"/>
    <property type="match status" value="1"/>
</dbReference>
<keyword evidence="4" id="KW-0862">Zinc</keyword>
<evidence type="ECO:0000256" key="4">
    <source>
        <dbReference type="ARBA" id="ARBA00022833"/>
    </source>
</evidence>
<dbReference type="PANTHER" id="PTHR46481">
    <property type="entry name" value="ZINC FINGER BED DOMAIN-CONTAINING PROTEIN 4"/>
    <property type="match status" value="1"/>
</dbReference>
<evidence type="ECO:0000313" key="7">
    <source>
        <dbReference type="Proteomes" id="UP000235388"/>
    </source>
</evidence>
<evidence type="ECO:0000256" key="1">
    <source>
        <dbReference type="ARBA" id="ARBA00004123"/>
    </source>
</evidence>
<accession>A0A2N5W419</accession>
<proteinExistence type="predicted"/>
<keyword evidence="3" id="KW-0863">Zinc-finger</keyword>
<evidence type="ECO:0008006" key="8">
    <source>
        <dbReference type="Google" id="ProtNLM"/>
    </source>
</evidence>
<dbReference type="EMBL" id="PGCJ01000015">
    <property type="protein sequence ID" value="PLW57003.1"/>
    <property type="molecule type" value="Genomic_DNA"/>
</dbReference>
<keyword evidence="2" id="KW-0479">Metal-binding</keyword>
<dbReference type="AlphaFoldDB" id="A0A2N5W419"/>
<dbReference type="InterPro" id="IPR052035">
    <property type="entry name" value="ZnF_BED_domain_contain"/>
</dbReference>
<dbReference type="GO" id="GO:0008270">
    <property type="term" value="F:zinc ion binding"/>
    <property type="evidence" value="ECO:0007669"/>
    <property type="project" value="UniProtKB-KW"/>
</dbReference>
<organism evidence="6 7">
    <name type="scientific">Puccinia coronata f. sp. avenae</name>
    <dbReference type="NCBI Taxonomy" id="200324"/>
    <lineage>
        <taxon>Eukaryota</taxon>
        <taxon>Fungi</taxon>
        <taxon>Dikarya</taxon>
        <taxon>Basidiomycota</taxon>
        <taxon>Pucciniomycotina</taxon>
        <taxon>Pucciniomycetes</taxon>
        <taxon>Pucciniales</taxon>
        <taxon>Pucciniaceae</taxon>
        <taxon>Puccinia</taxon>
    </lineage>
</organism>
<dbReference type="GO" id="GO:0005634">
    <property type="term" value="C:nucleus"/>
    <property type="evidence" value="ECO:0007669"/>
    <property type="project" value="UniProtKB-SubCell"/>
</dbReference>
<sequence>MPVEPSEATKVTSVNYRDKTIDDIVRQARGSTRLCAIQALRDLGAFILSSPDNQHQFGRAQEATHDPPLLPLSLPFTRWNYIYLMIERGLQLKSSLSAFAASQREPAASPISPAHWEMCEFILPVLRILNTATNILLLNKVQKHSIFPTLYAVEETLRANNGKGLPTAFRKATTVGLVQLQRLRITKMENNVSLITLILDPHYRDKAMAKLKTPPEKIAHAVDCLRLKYTEKQAELNWCPSASSDTSQEARSFPGDHSDLTSIYSFLKIPPLFSPIIDYTDSNKVDLYLSNLHEARPSEDIVKYWQRMIHTNIFPVLGHLALQYLSIAPLSPSIERFIPMTTDRSLQLTSPEHLVCVGQWLRDDLRT</sequence>
<evidence type="ECO:0000256" key="2">
    <source>
        <dbReference type="ARBA" id="ARBA00022723"/>
    </source>
</evidence>
<comment type="caution">
    <text evidence="6">The sequence shown here is derived from an EMBL/GenBank/DDBJ whole genome shotgun (WGS) entry which is preliminary data.</text>
</comment>